<feature type="domain" description="UDENN FLCN/SMCR8-type" evidence="7">
    <location>
        <begin position="49"/>
        <end position="1028"/>
    </location>
</feature>
<dbReference type="PROSITE" id="PS51834">
    <property type="entry name" value="DENN_FLCN_SMCR8"/>
    <property type="match status" value="1"/>
</dbReference>
<dbReference type="AlphaFoldDB" id="A0A9D4CPZ9"/>
<feature type="compositionally biased region" description="Acidic residues" evidence="6">
    <location>
        <begin position="502"/>
        <end position="511"/>
    </location>
</feature>
<feature type="compositionally biased region" description="Basic and acidic residues" evidence="6">
    <location>
        <begin position="699"/>
        <end position="715"/>
    </location>
</feature>
<sequence length="1061" mass="119481">MFSADAGAVHILHTRTRQEPTSPVTSSDTFSYLFPKFSLPSPWQQANNHDNTWIDEDFILIAEFSEQEGPRPVMVIPKDGGQNFDQNEFSIKILAVDHQSSIVEGCEATEDAQVAMSDSDRGAHAFVHHIVLNDIQARGYVRPFCMTYVTADPLKIMKCYGEISSQMKQVARLMKYGNRLVFMRDLEKYLEDLSYTKAHLLISQSRSQMTSQADSDLHHTLNMIRQCMEEVTDIVTSLKPLIQGDSDLAERFHGYESILGKGKADSSTSLDCGSLKDFDPSLQEDENEKSGSYCEGAAPEFSLYRKVKNEKPKLVDVSSIRGKRRFDRSLRGLHELCSWGAKEGLQRLRTFREFLKRDLASIYTDELDVAALDPYEGLLRFGYNTVGANFLAFQSCCGESVCVRRMVPDLDQTEDTLPVLGSLESFKSVVTSFHSLEEDSMLSATSSLTERAADIGRVRSLTSHSCATRNSSDPNLAIRNSSDPNLDDPGFMFDQFDQEDSLAVDTSDQDPSDIGQKDKTSVGLNSSKRGTANDLAQASDPEEVKFRANSNSSEFYSIDIDRDLKCMAKGCKCNKNEVKHSCNRKIYGKSAVPIENARTSYPQDCTNGKLDNIMCDAEQVSKGSVHTKQSENVRITESNERTPDSDFEKLKDSCENKDDRNDNVGPVMWDLGQEKHGERCINIDYNSVTPNVSLDEDISNDKDNPTEDQETKYKTEMSYSESESVPKLNNLSTCCDKVESEIENQKTPEPENLTHVQYPNSSADDDLEETLVPNGLPSSYQPPNIARQSLNVARQPNRSWKFFSPFKRMQDGEHSIGQVLMRVLSCYGNLQHVVNSLLLGRPVVVMGTKKQEATIRDILTALTLFVPVTTRESPVNLLCVIRQLKMTDVHKFQLCGVIRSEKHSGDYILPQSIRRYVTVVDVDRCLIQGHSYQGTMLAFLPSIHARKKIFKSEHILFPYIQLCLEEISMKAFSFYHCITAKDGMQDIREANVLKRSAMLELSADKFLNRAGLLNSDCRIIKHLAELVKVQQIDEEFNCKYLTDAPAYPFSALYQPTQVFKL</sequence>
<dbReference type="GO" id="GO:0032045">
    <property type="term" value="C:guanyl-nucleotide exchange factor complex"/>
    <property type="evidence" value="ECO:0007669"/>
    <property type="project" value="TreeGrafter"/>
</dbReference>
<dbReference type="Pfam" id="PF11704">
    <property type="entry name" value="Folliculin"/>
    <property type="match status" value="1"/>
</dbReference>
<feature type="compositionally biased region" description="Polar residues" evidence="6">
    <location>
        <begin position="623"/>
        <end position="636"/>
    </location>
</feature>
<feature type="region of interest" description="Disordered" evidence="6">
    <location>
        <begin position="623"/>
        <end position="662"/>
    </location>
</feature>
<feature type="compositionally biased region" description="Polar residues" evidence="6">
    <location>
        <begin position="717"/>
        <end position="727"/>
    </location>
</feature>
<dbReference type="InterPro" id="IPR037520">
    <property type="entry name" value="Folliculin/SMCR8_longin"/>
</dbReference>
<name>A0A9D4CPZ9_DREPO</name>
<evidence type="ECO:0000256" key="3">
    <source>
        <dbReference type="ARBA" id="ARBA00022658"/>
    </source>
</evidence>
<evidence type="ECO:0000256" key="4">
    <source>
        <dbReference type="ARBA" id="ARBA00023006"/>
    </source>
</evidence>
<dbReference type="PANTHER" id="PTHR31334">
    <property type="entry name" value="SMITH-MAGENIS SYNDROME REGION GENE 8 PROTEIN"/>
    <property type="match status" value="1"/>
</dbReference>
<evidence type="ECO:0000256" key="2">
    <source>
        <dbReference type="ARBA" id="ARBA00022490"/>
    </source>
</evidence>
<reference evidence="8" key="1">
    <citation type="journal article" date="2019" name="bioRxiv">
        <title>The Genome of the Zebra Mussel, Dreissena polymorpha: A Resource for Invasive Species Research.</title>
        <authorList>
            <person name="McCartney M.A."/>
            <person name="Auch B."/>
            <person name="Kono T."/>
            <person name="Mallez S."/>
            <person name="Zhang Y."/>
            <person name="Obille A."/>
            <person name="Becker A."/>
            <person name="Abrahante J.E."/>
            <person name="Garbe J."/>
            <person name="Badalamenti J.P."/>
            <person name="Herman A."/>
            <person name="Mangelson H."/>
            <person name="Liachko I."/>
            <person name="Sullivan S."/>
            <person name="Sone E.D."/>
            <person name="Koren S."/>
            <person name="Silverstein K.A.T."/>
            <person name="Beckman K.B."/>
            <person name="Gohl D.M."/>
        </authorList>
    </citation>
    <scope>NUCLEOTIDE SEQUENCE</scope>
    <source>
        <strain evidence="8">Duluth1</strain>
        <tissue evidence="8">Whole animal</tissue>
    </source>
</reference>
<keyword evidence="3" id="KW-0344">Guanine-nucleotide releasing factor</keyword>
<evidence type="ECO:0000259" key="7">
    <source>
        <dbReference type="PROSITE" id="PS51834"/>
    </source>
</evidence>
<feature type="compositionally biased region" description="Polar residues" evidence="6">
    <location>
        <begin position="522"/>
        <end position="536"/>
    </location>
</feature>
<dbReference type="Proteomes" id="UP000828390">
    <property type="component" value="Unassembled WGS sequence"/>
</dbReference>
<accession>A0A9D4CPZ9</accession>
<dbReference type="GO" id="GO:0005085">
    <property type="term" value="F:guanyl-nucleotide exchange factor activity"/>
    <property type="evidence" value="ECO:0007669"/>
    <property type="project" value="UniProtKB-KW"/>
</dbReference>
<reference evidence="8" key="2">
    <citation type="submission" date="2020-11" db="EMBL/GenBank/DDBJ databases">
        <authorList>
            <person name="McCartney M.A."/>
            <person name="Auch B."/>
            <person name="Kono T."/>
            <person name="Mallez S."/>
            <person name="Becker A."/>
            <person name="Gohl D.M."/>
            <person name="Silverstein K.A.T."/>
            <person name="Koren S."/>
            <person name="Bechman K.B."/>
            <person name="Herman A."/>
            <person name="Abrahante J.E."/>
            <person name="Garbe J."/>
        </authorList>
    </citation>
    <scope>NUCLEOTIDE SEQUENCE</scope>
    <source>
        <strain evidence="8">Duluth1</strain>
        <tissue evidence="8">Whole animal</tissue>
    </source>
</reference>
<dbReference type="EMBL" id="JAIWYP010000012">
    <property type="protein sequence ID" value="KAH3729469.1"/>
    <property type="molecule type" value="Genomic_DNA"/>
</dbReference>
<keyword evidence="9" id="KW-1185">Reference proteome</keyword>
<gene>
    <name evidence="8" type="ORF">DPMN_055440</name>
</gene>
<evidence type="ECO:0000313" key="8">
    <source>
        <dbReference type="EMBL" id="KAH3729469.1"/>
    </source>
</evidence>
<dbReference type="GO" id="GO:0006914">
    <property type="term" value="P:autophagy"/>
    <property type="evidence" value="ECO:0007669"/>
    <property type="project" value="UniProtKB-KW"/>
</dbReference>
<dbReference type="PANTHER" id="PTHR31334:SF1">
    <property type="entry name" value="GUANINE NUCLEOTIDE EXCHANGE PROTEIN SMCR8"/>
    <property type="match status" value="1"/>
</dbReference>
<comment type="similarity">
    <text evidence="5">Belongs to the SMCR8 family.</text>
</comment>
<proteinExistence type="inferred from homology"/>
<comment type="subcellular location">
    <subcellularLocation>
        <location evidence="1">Cytoplasm</location>
    </subcellularLocation>
</comment>
<feature type="compositionally biased region" description="Polar residues" evidence="6">
    <location>
        <begin position="463"/>
        <end position="484"/>
    </location>
</feature>
<evidence type="ECO:0000256" key="1">
    <source>
        <dbReference type="ARBA" id="ARBA00004496"/>
    </source>
</evidence>
<feature type="compositionally biased region" description="Basic and acidic residues" evidence="6">
    <location>
        <begin position="637"/>
        <end position="662"/>
    </location>
</feature>
<comment type="caution">
    <text evidence="8">The sequence shown here is derived from an EMBL/GenBank/DDBJ whole genome shotgun (WGS) entry which is preliminary data.</text>
</comment>
<organism evidence="8 9">
    <name type="scientific">Dreissena polymorpha</name>
    <name type="common">Zebra mussel</name>
    <name type="synonym">Mytilus polymorpha</name>
    <dbReference type="NCBI Taxonomy" id="45954"/>
    <lineage>
        <taxon>Eukaryota</taxon>
        <taxon>Metazoa</taxon>
        <taxon>Spiralia</taxon>
        <taxon>Lophotrochozoa</taxon>
        <taxon>Mollusca</taxon>
        <taxon>Bivalvia</taxon>
        <taxon>Autobranchia</taxon>
        <taxon>Heteroconchia</taxon>
        <taxon>Euheterodonta</taxon>
        <taxon>Imparidentia</taxon>
        <taxon>Neoheterodontei</taxon>
        <taxon>Myida</taxon>
        <taxon>Dreissenoidea</taxon>
        <taxon>Dreissenidae</taxon>
        <taxon>Dreissena</taxon>
    </lineage>
</organism>
<dbReference type="GO" id="GO:0005737">
    <property type="term" value="C:cytoplasm"/>
    <property type="evidence" value="ECO:0007669"/>
    <property type="project" value="UniProtKB-SubCell"/>
</dbReference>
<feature type="region of interest" description="Disordered" evidence="6">
    <location>
        <begin position="690"/>
        <end position="727"/>
    </location>
</feature>
<evidence type="ECO:0000313" key="9">
    <source>
        <dbReference type="Proteomes" id="UP000828390"/>
    </source>
</evidence>
<protein>
    <recommendedName>
        <fullName evidence="7">UDENN FLCN/SMCR8-type domain-containing protein</fullName>
    </recommendedName>
</protein>
<dbReference type="GO" id="GO:0005096">
    <property type="term" value="F:GTPase activator activity"/>
    <property type="evidence" value="ECO:0007669"/>
    <property type="project" value="InterPro"/>
</dbReference>
<dbReference type="OrthoDB" id="2289278at2759"/>
<keyword evidence="2" id="KW-0963">Cytoplasm</keyword>
<dbReference type="InterPro" id="IPR037521">
    <property type="entry name" value="FLCN/SMCR8_DENN"/>
</dbReference>
<keyword evidence="4" id="KW-0072">Autophagy</keyword>
<evidence type="ECO:0000256" key="5">
    <source>
        <dbReference type="ARBA" id="ARBA00038137"/>
    </source>
</evidence>
<feature type="region of interest" description="Disordered" evidence="6">
    <location>
        <begin position="502"/>
        <end position="543"/>
    </location>
</feature>
<evidence type="ECO:0000256" key="6">
    <source>
        <dbReference type="SAM" id="MobiDB-lite"/>
    </source>
</evidence>
<feature type="region of interest" description="Disordered" evidence="6">
    <location>
        <begin position="463"/>
        <end position="490"/>
    </location>
</feature>